<name>A0A090YLB2_9BACI</name>
<dbReference type="InterPro" id="IPR020323">
    <property type="entry name" value="DUF2716"/>
</dbReference>
<evidence type="ECO:0000313" key="1">
    <source>
        <dbReference type="EMBL" id="KFM98717.1"/>
    </source>
</evidence>
<evidence type="ECO:0000313" key="2">
    <source>
        <dbReference type="Proteomes" id="UP000029389"/>
    </source>
</evidence>
<dbReference type="Proteomes" id="UP000029389">
    <property type="component" value="Unassembled WGS sequence"/>
</dbReference>
<organism evidence="1 2">
    <name type="scientific">Bacillus clarus</name>
    <dbReference type="NCBI Taxonomy" id="2338372"/>
    <lineage>
        <taxon>Bacteria</taxon>
        <taxon>Bacillati</taxon>
        <taxon>Bacillota</taxon>
        <taxon>Bacilli</taxon>
        <taxon>Bacillales</taxon>
        <taxon>Bacillaceae</taxon>
        <taxon>Bacillus</taxon>
        <taxon>Bacillus cereus group</taxon>
    </lineage>
</organism>
<gene>
    <name evidence="1" type="ORF">DJ93_79</name>
</gene>
<sequence>MRNWVPFSDKEYDEIWDEVYSDFDFSPSVSTFLAYKVPTPYITFDISNYFGESLDLDVYDDLEEKVLLVIKENTIYNGT</sequence>
<comment type="caution">
    <text evidence="1">The sequence shown here is derived from an EMBL/GenBank/DDBJ whole genome shotgun (WGS) entry which is preliminary data.</text>
</comment>
<dbReference type="AlphaFoldDB" id="A0A090YLB2"/>
<dbReference type="Pfam" id="PF10898">
    <property type="entry name" value="DUF2716"/>
    <property type="match status" value="1"/>
</dbReference>
<proteinExistence type="predicted"/>
<accession>A0A090YLB2</accession>
<dbReference type="PATRIC" id="fig|1405.8.peg.237"/>
<reference evidence="1 2" key="1">
    <citation type="submission" date="2014-04" db="EMBL/GenBank/DDBJ databases">
        <authorList>
            <person name="Bishop-Lilly K.A."/>
            <person name="Broomall S.M."/>
            <person name="Chain P.S."/>
            <person name="Chertkov O."/>
            <person name="Coyne S.R."/>
            <person name="Daligault H.E."/>
            <person name="Davenport K.W."/>
            <person name="Erkkila T."/>
            <person name="Frey K.G."/>
            <person name="Gibbons H.S."/>
            <person name="Gu W."/>
            <person name="Jaissle J."/>
            <person name="Johnson S.L."/>
            <person name="Koroleva G.I."/>
            <person name="Ladner J.T."/>
            <person name="Lo C.-C."/>
            <person name="Minogue T.D."/>
            <person name="Munk C."/>
            <person name="Palacios G.F."/>
            <person name="Redden C.L."/>
            <person name="Rosenzweig C.N."/>
            <person name="Scholz M.B."/>
            <person name="Teshima H."/>
            <person name="Xu Y."/>
        </authorList>
    </citation>
    <scope>NUCLEOTIDE SEQUENCE [LARGE SCALE GENOMIC DNA]</scope>
    <source>
        <strain evidence="1 2">BHP</strain>
    </source>
</reference>
<protein>
    <submittedName>
        <fullName evidence="1">Uncharacterized protein</fullName>
    </submittedName>
</protein>
<dbReference type="EMBL" id="JMQC01000008">
    <property type="protein sequence ID" value="KFM98717.1"/>
    <property type="molecule type" value="Genomic_DNA"/>
</dbReference>